<feature type="region of interest" description="Disordered" evidence="19">
    <location>
        <begin position="752"/>
        <end position="771"/>
    </location>
</feature>
<dbReference type="SUPFAM" id="SSF56112">
    <property type="entry name" value="Protein kinase-like (PK-like)"/>
    <property type="match status" value="1"/>
</dbReference>
<reference evidence="23" key="1">
    <citation type="submission" date="2013-10" db="EMBL/GenBank/DDBJ databases">
        <authorList>
            <person name="Schartl M."/>
            <person name="Warren W."/>
        </authorList>
    </citation>
    <scope>NUCLEOTIDE SEQUENCE [LARGE SCALE GENOMIC DNA]</scope>
    <source>
        <strain evidence="23">female</strain>
    </source>
</reference>
<dbReference type="PANTHER" id="PTHR44329">
    <property type="entry name" value="SERINE/THREONINE-PROTEIN KINASE TNNI3K-RELATED"/>
    <property type="match status" value="1"/>
</dbReference>
<keyword evidence="9 13" id="KW-0418">Kinase</keyword>
<organism evidence="22 23">
    <name type="scientific">Poecilia formosa</name>
    <name type="common">Amazon molly</name>
    <name type="synonym">Limia formosa</name>
    <dbReference type="NCBI Taxonomy" id="48698"/>
    <lineage>
        <taxon>Eukaryota</taxon>
        <taxon>Metazoa</taxon>
        <taxon>Chordata</taxon>
        <taxon>Craniata</taxon>
        <taxon>Vertebrata</taxon>
        <taxon>Euteleostomi</taxon>
        <taxon>Actinopterygii</taxon>
        <taxon>Neopterygii</taxon>
        <taxon>Teleostei</taxon>
        <taxon>Neoteleostei</taxon>
        <taxon>Acanthomorphata</taxon>
        <taxon>Ovalentaria</taxon>
        <taxon>Atherinomorphae</taxon>
        <taxon>Cyprinodontiformes</taxon>
        <taxon>Poeciliidae</taxon>
        <taxon>Poeciliinae</taxon>
        <taxon>Poecilia</taxon>
    </lineage>
</organism>
<comment type="subunit">
    <text evidence="13">Homodimer.</text>
</comment>
<evidence type="ECO:0000256" key="8">
    <source>
        <dbReference type="ARBA" id="ARBA00022741"/>
    </source>
</evidence>
<accession>A0A096LWI9</accession>
<dbReference type="InterPro" id="IPR001245">
    <property type="entry name" value="Ser-Thr/Tyr_kinase_cat_dom"/>
</dbReference>
<reference evidence="22" key="3">
    <citation type="submission" date="2025-09" db="UniProtKB">
        <authorList>
            <consortium name="Ensembl"/>
        </authorList>
    </citation>
    <scope>IDENTIFICATION</scope>
</reference>
<feature type="region of interest" description="Disordered" evidence="19">
    <location>
        <begin position="511"/>
        <end position="571"/>
    </location>
</feature>
<evidence type="ECO:0000256" key="17">
    <source>
        <dbReference type="PROSITE-ProRule" id="PRU10141"/>
    </source>
</evidence>
<dbReference type="InterPro" id="IPR001452">
    <property type="entry name" value="SH3_domain"/>
</dbReference>
<dbReference type="GeneTree" id="ENSGT00940000158243"/>
<evidence type="ECO:0000256" key="6">
    <source>
        <dbReference type="ARBA" id="ARBA00022679"/>
    </source>
</evidence>
<evidence type="ECO:0000256" key="10">
    <source>
        <dbReference type="ARBA" id="ARBA00022840"/>
    </source>
</evidence>
<dbReference type="PRINTS" id="PR00452">
    <property type="entry name" value="SH3DOMAIN"/>
</dbReference>
<dbReference type="InterPro" id="IPR051681">
    <property type="entry name" value="Ser/Thr_Kinases-Pseudokinases"/>
</dbReference>
<comment type="catalytic activity">
    <reaction evidence="11 13">
        <text>L-threonyl-[protein] + ATP = O-phospho-L-threonyl-[protein] + ADP + H(+)</text>
        <dbReference type="Rhea" id="RHEA:46608"/>
        <dbReference type="Rhea" id="RHEA-COMP:11060"/>
        <dbReference type="Rhea" id="RHEA-COMP:11605"/>
        <dbReference type="ChEBI" id="CHEBI:15378"/>
        <dbReference type="ChEBI" id="CHEBI:30013"/>
        <dbReference type="ChEBI" id="CHEBI:30616"/>
        <dbReference type="ChEBI" id="CHEBI:61977"/>
        <dbReference type="ChEBI" id="CHEBI:456216"/>
        <dbReference type="EC" id="2.7.11.25"/>
    </reaction>
</comment>
<keyword evidence="5 13" id="KW-0723">Serine/threonine-protein kinase</keyword>
<dbReference type="CDD" id="cd12059">
    <property type="entry name" value="SH3_MLK1-3"/>
    <property type="match status" value="1"/>
</dbReference>
<protein>
    <recommendedName>
        <fullName evidence="3 13">Mitogen-activated protein kinase kinase kinase</fullName>
        <ecNumber evidence="3 13">2.7.11.25</ecNumber>
    </recommendedName>
</protein>
<feature type="region of interest" description="Disordered" evidence="19">
    <location>
        <begin position="471"/>
        <end position="495"/>
    </location>
</feature>
<dbReference type="SMART" id="SM00220">
    <property type="entry name" value="S_TKc"/>
    <property type="match status" value="1"/>
</dbReference>
<feature type="region of interest" description="Disordered" evidence="19">
    <location>
        <begin position="683"/>
        <end position="716"/>
    </location>
</feature>
<dbReference type="PANTHER" id="PTHR44329:SF35">
    <property type="entry name" value="MITOGEN-ACTIVATED PROTEIN KINASE KINASE KINASE 9"/>
    <property type="match status" value="1"/>
</dbReference>
<feature type="domain" description="Protein kinase" evidence="21">
    <location>
        <begin position="85"/>
        <end position="353"/>
    </location>
</feature>
<dbReference type="Pfam" id="PF14604">
    <property type="entry name" value="SH3_9"/>
    <property type="match status" value="1"/>
</dbReference>
<evidence type="ECO:0000256" key="16">
    <source>
        <dbReference type="PROSITE-ProRule" id="PRU00192"/>
    </source>
</evidence>
<evidence type="ECO:0000256" key="4">
    <source>
        <dbReference type="ARBA" id="ARBA00022443"/>
    </source>
</evidence>
<feature type="region of interest" description="Disordered" evidence="19">
    <location>
        <begin position="786"/>
        <end position="932"/>
    </location>
</feature>
<keyword evidence="23" id="KW-1185">Reference proteome</keyword>
<dbReference type="PRINTS" id="PR00109">
    <property type="entry name" value="TYRKINASE"/>
</dbReference>
<dbReference type="PROSITE" id="PS00107">
    <property type="entry name" value="PROTEIN_KINASE_ATP"/>
    <property type="match status" value="1"/>
</dbReference>
<dbReference type="InterPro" id="IPR008271">
    <property type="entry name" value="Ser/Thr_kinase_AS"/>
</dbReference>
<comment type="similarity">
    <text evidence="2 13">Belongs to the protein kinase superfamily. STE Ser/Thr protein kinase family. MAP kinase kinase kinase subfamily.</text>
</comment>
<feature type="compositionally biased region" description="Polar residues" evidence="19">
    <location>
        <begin position="888"/>
        <end position="912"/>
    </location>
</feature>
<feature type="binding site" evidence="15 17">
    <location>
        <position position="112"/>
    </location>
    <ligand>
        <name>ATP</name>
        <dbReference type="ChEBI" id="CHEBI:30616"/>
    </ligand>
</feature>
<dbReference type="FunFam" id="3.30.200.20:FF:000085">
    <property type="entry name" value="Mitogen-activated protein kinase kinase kinase"/>
    <property type="match status" value="1"/>
</dbReference>
<evidence type="ECO:0000256" key="9">
    <source>
        <dbReference type="ARBA" id="ARBA00022777"/>
    </source>
</evidence>
<evidence type="ECO:0000256" key="19">
    <source>
        <dbReference type="SAM" id="MobiDB-lite"/>
    </source>
</evidence>
<dbReference type="Pfam" id="PF07714">
    <property type="entry name" value="PK_Tyr_Ser-Thr"/>
    <property type="match status" value="1"/>
</dbReference>
<dbReference type="Gene3D" id="3.30.200.20">
    <property type="entry name" value="Phosphorylase Kinase, domain 1"/>
    <property type="match status" value="1"/>
</dbReference>
<dbReference type="PROSITE" id="PS00108">
    <property type="entry name" value="PROTEIN_KINASE_ST"/>
    <property type="match status" value="1"/>
</dbReference>
<evidence type="ECO:0000256" key="5">
    <source>
        <dbReference type="ARBA" id="ARBA00022527"/>
    </source>
</evidence>
<evidence type="ECO:0000256" key="14">
    <source>
        <dbReference type="PIRSR" id="PIRSR000556-1"/>
    </source>
</evidence>
<dbReference type="PROSITE" id="PS50002">
    <property type="entry name" value="SH3"/>
    <property type="match status" value="1"/>
</dbReference>
<keyword evidence="8 13" id="KW-0547">Nucleotide-binding</keyword>
<dbReference type="GO" id="GO:0004706">
    <property type="term" value="F:JUN kinase kinase kinase activity"/>
    <property type="evidence" value="ECO:0007669"/>
    <property type="project" value="TreeGrafter"/>
</dbReference>
<evidence type="ECO:0000256" key="13">
    <source>
        <dbReference type="PIRNR" id="PIRNR000556"/>
    </source>
</evidence>
<feature type="coiled-coil region" evidence="18">
    <location>
        <begin position="371"/>
        <end position="398"/>
    </location>
</feature>
<dbReference type="Proteomes" id="UP000028760">
    <property type="component" value="Unassembled WGS sequence"/>
</dbReference>
<keyword evidence="6 13" id="KW-0808">Transferase</keyword>
<evidence type="ECO:0000256" key="3">
    <source>
        <dbReference type="ARBA" id="ARBA00012406"/>
    </source>
</evidence>
<dbReference type="PROSITE" id="PS50011">
    <property type="entry name" value="PROTEIN_KINASE_DOM"/>
    <property type="match status" value="1"/>
</dbReference>
<feature type="binding site" evidence="15">
    <location>
        <begin position="91"/>
        <end position="99"/>
    </location>
    <ligand>
        <name>ATP</name>
        <dbReference type="ChEBI" id="CHEBI:30616"/>
    </ligand>
</feature>
<evidence type="ECO:0000256" key="1">
    <source>
        <dbReference type="ARBA" id="ARBA00001946"/>
    </source>
</evidence>
<dbReference type="Gene3D" id="1.10.510.10">
    <property type="entry name" value="Transferase(Phosphotransferase) domain 1"/>
    <property type="match status" value="1"/>
</dbReference>
<feature type="active site" description="Proton acceptor" evidence="14">
    <location>
        <position position="209"/>
    </location>
</feature>
<evidence type="ECO:0000256" key="18">
    <source>
        <dbReference type="SAM" id="Coils"/>
    </source>
</evidence>
<evidence type="ECO:0000256" key="7">
    <source>
        <dbReference type="ARBA" id="ARBA00022737"/>
    </source>
</evidence>
<comment type="cofactor">
    <cofactor evidence="1">
        <name>Mg(2+)</name>
        <dbReference type="ChEBI" id="CHEBI:18420"/>
    </cofactor>
</comment>
<dbReference type="InterPro" id="IPR016231">
    <property type="entry name" value="MLK1-4"/>
</dbReference>
<evidence type="ECO:0000259" key="21">
    <source>
        <dbReference type="PROSITE" id="PS50011"/>
    </source>
</evidence>
<reference evidence="22" key="2">
    <citation type="submission" date="2025-08" db="UniProtKB">
        <authorList>
            <consortium name="Ensembl"/>
        </authorList>
    </citation>
    <scope>IDENTIFICATION</scope>
</reference>
<evidence type="ECO:0000256" key="12">
    <source>
        <dbReference type="ARBA" id="ARBA00048329"/>
    </source>
</evidence>
<evidence type="ECO:0000256" key="11">
    <source>
        <dbReference type="ARBA" id="ARBA00047559"/>
    </source>
</evidence>
<dbReference type="AlphaFoldDB" id="A0A096LWI9"/>
<dbReference type="FunFam" id="1.10.510.10:FF:000076">
    <property type="entry name" value="Mitogen-activated protein kinase kinase kinase"/>
    <property type="match status" value="1"/>
</dbReference>
<comment type="activity regulation">
    <text evidence="13">Homodimerization via the leucine zipper domains is required for autophosphorylation.</text>
</comment>
<sequence length="932" mass="103463">VWTAVFDYEATADDELSLHRGDLVEVLSKDSLVSGDEGWWTGMIADRVGIFPSNYLVINMKFYLPRTGQKQQNLIPLLEIDFLELTLEEIIGVGGFGKVYRAVWRDVEVAVKAARRDPDEDVAQTLESVRQEAKLFAMLNHPNIMALLGVCLQEPNLCLIMEYARGGPLNRALAGKRIPPCTLVNWAVQIARGMHYLHDQAIVPIIHRDLKSSNILILERVEMEDLSNKTLKITDFGLAREWHRTTKMSAAGTYAWMAPEVIRSSTFSKGSDVWSYGVLLWELLTGEVPFRTIDGLAVAYGVAMNKLALPIPSTCPEPFARLMENCWSPDPHSRPLFTTILDQLTAIEESGFFEMPAESFHSLQDDWKLEIQEMFDQLRTKEKELRSWEEELTQAALQQKCQEEALRKREQELAEREIHIVERELNIIIHQLYQEKPRVESRQGKFRRNRLKLKDGNRISLPSDFQHKITVQASPSHDHRRSLLSSGSSPPTSPLMLPRLRAIQLTPGEACTELERKGSRKKGRSRGCGVYREHSADASHSAKPPHEGSRQRSCSAPNLRRSPRHSPAVPGVPSLLEAVENEDCCFTTEPGAAPGQSYLCIPFQKDANASSSLEHDGDEYCLSGQVPGTPPCRKSPGGGRRSELVLLGCGALLAAVGLGCNLLTLAQPEEGIKSRWDAFFHRTGGQRRSTNSPTRRLFHRESPLKSSAPSLPERGLPSSYTLLSLSSVSDSNSTHSLLRSDSDELLICRPASAASRPPAPPPLSQRRAPVQTPVNSLVNVHVESFKRNPRQSLTPTHVPCVPPSARSLRRTPSDGAIKKNGPSSSLEPLPEKTTSSELPPDRAALPRQVTNLQSGTERPKTLDFVARPRPSPRPRCDVFWGDSRVRANGQTLGSGESPAYTSSTETPPTVENANLLDESDEGQYRDGTVPLC</sequence>
<evidence type="ECO:0000256" key="15">
    <source>
        <dbReference type="PIRSR" id="PIRSR000556-2"/>
    </source>
</evidence>
<comment type="catalytic activity">
    <reaction evidence="12">
        <text>L-seryl-[protein] + ATP = O-phospho-L-seryl-[protein] + ADP + H(+)</text>
        <dbReference type="Rhea" id="RHEA:17989"/>
        <dbReference type="Rhea" id="RHEA-COMP:9863"/>
        <dbReference type="Rhea" id="RHEA-COMP:11604"/>
        <dbReference type="ChEBI" id="CHEBI:15378"/>
        <dbReference type="ChEBI" id="CHEBI:29999"/>
        <dbReference type="ChEBI" id="CHEBI:30616"/>
        <dbReference type="ChEBI" id="CHEBI:83421"/>
        <dbReference type="ChEBI" id="CHEBI:456216"/>
        <dbReference type="EC" id="2.7.11.25"/>
    </reaction>
</comment>
<dbReference type="InterPro" id="IPR011009">
    <property type="entry name" value="Kinase-like_dom_sf"/>
</dbReference>
<keyword evidence="18" id="KW-0175">Coiled coil</keyword>
<proteinExistence type="inferred from homology"/>
<dbReference type="Gene3D" id="2.30.30.40">
    <property type="entry name" value="SH3 Domains"/>
    <property type="match status" value="1"/>
</dbReference>
<dbReference type="EC" id="2.7.11.25" evidence="3 13"/>
<dbReference type="EMBL" id="AYCK01009035">
    <property type="status" value="NOT_ANNOTATED_CDS"/>
    <property type="molecule type" value="Genomic_DNA"/>
</dbReference>
<dbReference type="SUPFAM" id="SSF50044">
    <property type="entry name" value="SH3-domain"/>
    <property type="match status" value="1"/>
</dbReference>
<dbReference type="SMART" id="SM00326">
    <property type="entry name" value="SH3"/>
    <property type="match status" value="1"/>
</dbReference>
<dbReference type="InterPro" id="IPR000719">
    <property type="entry name" value="Prot_kinase_dom"/>
</dbReference>
<dbReference type="GO" id="GO:0106310">
    <property type="term" value="F:protein serine kinase activity"/>
    <property type="evidence" value="ECO:0007669"/>
    <property type="project" value="RHEA"/>
</dbReference>
<evidence type="ECO:0000313" key="23">
    <source>
        <dbReference type="Proteomes" id="UP000028760"/>
    </source>
</evidence>
<evidence type="ECO:0000256" key="2">
    <source>
        <dbReference type="ARBA" id="ARBA00006529"/>
    </source>
</evidence>
<dbReference type="PIRSF" id="PIRSF000556">
    <property type="entry name" value="MAPKKK9_11"/>
    <property type="match status" value="1"/>
</dbReference>
<keyword evidence="4 16" id="KW-0728">SH3 domain</keyword>
<name>A0A096LWI9_POEFO</name>
<keyword evidence="7" id="KW-0677">Repeat</keyword>
<keyword evidence="10 13" id="KW-0067">ATP-binding</keyword>
<feature type="compositionally biased region" description="Polar residues" evidence="19">
    <location>
        <begin position="821"/>
        <end position="837"/>
    </location>
</feature>
<dbReference type="InterPro" id="IPR017441">
    <property type="entry name" value="Protein_kinase_ATP_BS"/>
</dbReference>
<dbReference type="Ensembl" id="ENSPFOT00000026858.1">
    <property type="protein sequence ID" value="ENSPFOP00000023530.1"/>
    <property type="gene ID" value="ENSPFOG00000017426.2"/>
</dbReference>
<feature type="compositionally biased region" description="Low complexity" evidence="19">
    <location>
        <begin position="483"/>
        <end position="495"/>
    </location>
</feature>
<evidence type="ECO:0000259" key="20">
    <source>
        <dbReference type="PROSITE" id="PS50002"/>
    </source>
</evidence>
<dbReference type="GO" id="GO:0005524">
    <property type="term" value="F:ATP binding"/>
    <property type="evidence" value="ECO:0007669"/>
    <property type="project" value="UniProtKB-UniRule"/>
</dbReference>
<dbReference type="InterPro" id="IPR036028">
    <property type="entry name" value="SH3-like_dom_sf"/>
</dbReference>
<feature type="domain" description="SH3" evidence="20">
    <location>
        <begin position="1"/>
        <end position="61"/>
    </location>
</feature>
<evidence type="ECO:0000313" key="22">
    <source>
        <dbReference type="Ensembl" id="ENSPFOP00000023530.1"/>
    </source>
</evidence>
<dbReference type="InterPro" id="IPR035779">
    <property type="entry name" value="MLK1-3_SH3"/>
</dbReference>